<organism>
    <name type="scientific">Escherichia coli</name>
    <dbReference type="NCBI Taxonomy" id="562"/>
    <lineage>
        <taxon>Bacteria</taxon>
        <taxon>Pseudomonadati</taxon>
        <taxon>Pseudomonadota</taxon>
        <taxon>Gammaproteobacteria</taxon>
        <taxon>Enterobacterales</taxon>
        <taxon>Enterobacteriaceae</taxon>
        <taxon>Escherichia</taxon>
    </lineage>
</organism>
<reference key="1">
    <citation type="journal article" date="1996" name="Biochem. J.">
        <title>N-acetyl-D-neuraminic acid lyase generates the sialic acid for colominic acid biosynthesis in Escherichia coli K1.</title>
        <authorList>
            <person name="Ferrero M.A."/>
            <person name="Reglero A."/>
            <person name="Fernandez-Lopez M."/>
            <person name="Ordas R."/>
            <person name="Rodriguez-Aparicio L.B."/>
        </authorList>
    </citation>
    <scope>PROTEIN SEQUENCE</scope>
</reference>
<protein>
    <submittedName>
        <fullName>N-acetyl-D-NEURAMINIC acid lyase</fullName>
        <ecNumber>4.1.3.3</ecNumber>
    </submittedName>
</protein>
<dbReference type="AlphaFoldDB" id="Q9R4A3"/>
<dbReference type="GO" id="GO:0008747">
    <property type="term" value="F:N-acetylneuraminate lyase activity"/>
    <property type="evidence" value="ECO:0007669"/>
    <property type="project" value="UniProtKB-EC"/>
</dbReference>
<proteinExistence type="evidence at protein level"/>
<dbReference type="EC" id="4.1.3.3"/>
<name>Q9R4A3_ECOLX</name>
<accession>Q9R4A3</accession>
<sequence length="19" mass="2061">ATNLRGVMAALLLPFDQCQ</sequence>
<keyword id="KW-0903">Direct protein sequencing</keyword>